<dbReference type="Proteomes" id="UP000654913">
    <property type="component" value="Chromosome 6"/>
</dbReference>
<keyword evidence="2" id="KW-1185">Reference proteome</keyword>
<organism evidence="1 2">
    <name type="scientific">Aspergillus puulaauensis</name>
    <dbReference type="NCBI Taxonomy" id="1220207"/>
    <lineage>
        <taxon>Eukaryota</taxon>
        <taxon>Fungi</taxon>
        <taxon>Dikarya</taxon>
        <taxon>Ascomycota</taxon>
        <taxon>Pezizomycotina</taxon>
        <taxon>Eurotiomycetes</taxon>
        <taxon>Eurotiomycetidae</taxon>
        <taxon>Eurotiales</taxon>
        <taxon>Aspergillaceae</taxon>
        <taxon>Aspergillus</taxon>
    </lineage>
</organism>
<evidence type="ECO:0000313" key="2">
    <source>
        <dbReference type="Proteomes" id="UP000654913"/>
    </source>
</evidence>
<proteinExistence type="predicted"/>
<dbReference type="AlphaFoldDB" id="A0A7R8AT21"/>
<protein>
    <submittedName>
        <fullName evidence="1">Uncharacterized protein</fullName>
    </submittedName>
</protein>
<sequence>MTAAPTHSGHGYKVGLICAVDATELAVTAILDDVHPTFTSRVDSASMAPSPCHDNCVFAFKQAGKCWLQRTDTNQDMEGVPHRYEASGELKGPCFEMTAAYHLNELACAVTSYLSDLQNHRSEHQCAEMAVARRIELLSDVRKIMSLRVAKRGDRMEFADISAATQASYVLDMEAPDTEKANSIFVGPSPDEGLTGQREIPVVGSCMHKSSDTQEYPFSGPIYIYWETTPRFLMLLLCRGCFRRHISYQRSYHLNSGVRSTSNYVRQQMRAAGSNSHRTVRSDFIPCETETATEGDADYS</sequence>
<dbReference type="RefSeq" id="XP_041560501.1">
    <property type="nucleotide sequence ID" value="XM_041694697.1"/>
</dbReference>
<gene>
    <name evidence="1" type="ORF">APUU_61363A</name>
</gene>
<dbReference type="GeneID" id="64978312"/>
<accession>A0A7R8AT21</accession>
<dbReference type="EMBL" id="AP024448">
    <property type="protein sequence ID" value="BCS28315.1"/>
    <property type="molecule type" value="Genomic_DNA"/>
</dbReference>
<reference evidence="1" key="2">
    <citation type="submission" date="2021-02" db="EMBL/GenBank/DDBJ databases">
        <title>Aspergillus puulaauensis MK2 genome sequence.</title>
        <authorList>
            <person name="Futagami T."/>
            <person name="Mori K."/>
            <person name="Kadooka C."/>
            <person name="Tanaka T."/>
        </authorList>
    </citation>
    <scope>NUCLEOTIDE SEQUENCE</scope>
    <source>
        <strain evidence="1">MK2</strain>
    </source>
</reference>
<name>A0A7R8AT21_9EURO</name>
<evidence type="ECO:0000313" key="1">
    <source>
        <dbReference type="EMBL" id="BCS28315.1"/>
    </source>
</evidence>
<reference evidence="1" key="1">
    <citation type="submission" date="2021-01" db="EMBL/GenBank/DDBJ databases">
        <authorList>
            <consortium name="Aspergillus puulaauensis MK2 genome sequencing consortium"/>
            <person name="Kazuki M."/>
            <person name="Futagami T."/>
        </authorList>
    </citation>
    <scope>NUCLEOTIDE SEQUENCE</scope>
    <source>
        <strain evidence="1">MK2</strain>
    </source>
</reference>
<dbReference type="KEGG" id="apuu:APUU_61363A"/>